<keyword evidence="10" id="KW-0675">Receptor</keyword>
<comment type="subcellular location">
    <subcellularLocation>
        <location evidence="1">Membrane</location>
    </subcellularLocation>
</comment>
<evidence type="ECO:0000313" key="11">
    <source>
        <dbReference type="Proteomes" id="UP000185841"/>
    </source>
</evidence>
<evidence type="ECO:0000256" key="7">
    <source>
        <dbReference type="PROSITE-ProRule" id="PRU00284"/>
    </source>
</evidence>
<comment type="similarity">
    <text evidence="6">Belongs to the methyl-accepting chemotaxis (MCP) protein family.</text>
</comment>
<accession>A0A1N6N4T5</accession>
<dbReference type="PRINTS" id="PR00260">
    <property type="entry name" value="CHEMTRNSDUCR"/>
</dbReference>
<dbReference type="InterPro" id="IPR004090">
    <property type="entry name" value="Chemotax_Me-accpt_rcpt"/>
</dbReference>
<keyword evidence="5 7" id="KW-0807">Transducer</keyword>
<dbReference type="EMBL" id="FTMP01000001">
    <property type="protein sequence ID" value="SIP87068.1"/>
    <property type="molecule type" value="Genomic_DNA"/>
</dbReference>
<dbReference type="GO" id="GO:0007165">
    <property type="term" value="P:signal transduction"/>
    <property type="evidence" value="ECO:0007669"/>
    <property type="project" value="UniProtKB-KW"/>
</dbReference>
<evidence type="ECO:0000256" key="5">
    <source>
        <dbReference type="ARBA" id="ARBA00023224"/>
    </source>
</evidence>
<organism evidence="10 11">
    <name type="scientific">Aquipseudomonas alcaligenes</name>
    <name type="common">Pseudomonas alcaligenes</name>
    <dbReference type="NCBI Taxonomy" id="43263"/>
    <lineage>
        <taxon>Bacteria</taxon>
        <taxon>Pseudomonadati</taxon>
        <taxon>Pseudomonadota</taxon>
        <taxon>Gammaproteobacteria</taxon>
        <taxon>Pseudomonadales</taxon>
        <taxon>Pseudomonadaceae</taxon>
        <taxon>Aquipseudomonas</taxon>
    </lineage>
</organism>
<reference evidence="10 11" key="1">
    <citation type="submission" date="2017-01" db="EMBL/GenBank/DDBJ databases">
        <authorList>
            <person name="Mah S.A."/>
            <person name="Swanson W.J."/>
            <person name="Moy G.W."/>
            <person name="Vacquier V.D."/>
        </authorList>
    </citation>
    <scope>NUCLEOTIDE SEQUENCE [LARGE SCALE GENOMIC DNA]</scope>
    <source>
        <strain evidence="10 11">RU36E</strain>
    </source>
</reference>
<name>A0A1N6N4T5_AQUAC</name>
<dbReference type="PROSITE" id="PS50111">
    <property type="entry name" value="CHEMOTAXIS_TRANSDUC_2"/>
    <property type="match status" value="1"/>
</dbReference>
<evidence type="ECO:0000256" key="3">
    <source>
        <dbReference type="ARBA" id="ARBA00022989"/>
    </source>
</evidence>
<dbReference type="Gene3D" id="1.10.287.950">
    <property type="entry name" value="Methyl-accepting chemotaxis protein"/>
    <property type="match status" value="1"/>
</dbReference>
<dbReference type="InterPro" id="IPR004089">
    <property type="entry name" value="MCPsignal_dom"/>
</dbReference>
<evidence type="ECO:0000256" key="4">
    <source>
        <dbReference type="ARBA" id="ARBA00023136"/>
    </source>
</evidence>
<dbReference type="AlphaFoldDB" id="A0A1N6N4T5"/>
<dbReference type="PANTHER" id="PTHR32089:SF41">
    <property type="entry name" value="METHYL-ACCEPTING CHEMOTAXIS PROTEIN"/>
    <property type="match status" value="1"/>
</dbReference>
<evidence type="ECO:0000259" key="9">
    <source>
        <dbReference type="PROSITE" id="PS50111"/>
    </source>
</evidence>
<evidence type="ECO:0000256" key="1">
    <source>
        <dbReference type="ARBA" id="ARBA00004370"/>
    </source>
</evidence>
<evidence type="ECO:0000313" key="10">
    <source>
        <dbReference type="EMBL" id="SIP87068.1"/>
    </source>
</evidence>
<keyword evidence="3" id="KW-1133">Transmembrane helix</keyword>
<protein>
    <submittedName>
        <fullName evidence="10">Chemoreceptor zinc-binding domain-containing protein</fullName>
    </submittedName>
</protein>
<dbReference type="InterPro" id="IPR025991">
    <property type="entry name" value="Chemoreceptor_zinc-bind_dom"/>
</dbReference>
<dbReference type="Proteomes" id="UP000185841">
    <property type="component" value="Unassembled WGS sequence"/>
</dbReference>
<dbReference type="PANTHER" id="PTHR32089">
    <property type="entry name" value="METHYL-ACCEPTING CHEMOTAXIS PROTEIN MCPB"/>
    <property type="match status" value="1"/>
</dbReference>
<dbReference type="SMART" id="SM00283">
    <property type="entry name" value="MA"/>
    <property type="match status" value="1"/>
</dbReference>
<keyword evidence="4" id="KW-0472">Membrane</keyword>
<dbReference type="GO" id="GO:0016020">
    <property type="term" value="C:membrane"/>
    <property type="evidence" value="ECO:0007669"/>
    <property type="project" value="UniProtKB-SubCell"/>
</dbReference>
<dbReference type="Pfam" id="PF13682">
    <property type="entry name" value="CZB"/>
    <property type="match status" value="1"/>
</dbReference>
<dbReference type="Pfam" id="PF00015">
    <property type="entry name" value="MCPsignal"/>
    <property type="match status" value="1"/>
</dbReference>
<evidence type="ECO:0000256" key="8">
    <source>
        <dbReference type="SAM" id="Coils"/>
    </source>
</evidence>
<feature type="domain" description="Methyl-accepting transducer" evidence="9">
    <location>
        <begin position="33"/>
        <end position="251"/>
    </location>
</feature>
<evidence type="ECO:0000256" key="6">
    <source>
        <dbReference type="ARBA" id="ARBA00029447"/>
    </source>
</evidence>
<gene>
    <name evidence="10" type="ORF">SAMN05878282_10117</name>
</gene>
<dbReference type="Gene3D" id="1.20.120.30">
    <property type="entry name" value="Aspartate receptor, ligand-binding domain"/>
    <property type="match status" value="1"/>
</dbReference>
<feature type="coiled-coil region" evidence="8">
    <location>
        <begin position="3"/>
        <end position="44"/>
    </location>
</feature>
<dbReference type="SUPFAM" id="SSF58104">
    <property type="entry name" value="Methyl-accepting chemotaxis protein (MCP) signaling domain"/>
    <property type="match status" value="1"/>
</dbReference>
<keyword evidence="2" id="KW-0812">Transmembrane</keyword>
<sequence length="361" mass="40143">MFNKKWRLRCEALQQDVQRLQGEKSALQHELDDLRSLQQQSQHEQNALNGVSRYHTELQGKLGRFEESLAETRDGVVAQAEQLRSEVDKQRQHSGVFQETSTLLAGFSSSLSNMAAQGVSSVESVGLLQQRVSEISRIVELIKAISDQTNLLALNAAIEAARAGEQGRGFAVVADEVRALAQRTHQATQEISQLVGSINQETDSASRSIGALSDEASRLSGDVSRSAQTLDEMVVLGEHMSGLIERIALSSFCEAVKLDHLLFKLDLYQRLFQQQTTAALSDHHSCRLGRWYQSGEAMDLYGRERSFQQLEEPHRQVHQAAHQALEAAARQEWQQVLRAVDLMEGSSMEVSRLLGVLAVSR</sequence>
<proteinExistence type="inferred from homology"/>
<dbReference type="GO" id="GO:0006935">
    <property type="term" value="P:chemotaxis"/>
    <property type="evidence" value="ECO:0007669"/>
    <property type="project" value="InterPro"/>
</dbReference>
<dbReference type="GO" id="GO:0004888">
    <property type="term" value="F:transmembrane signaling receptor activity"/>
    <property type="evidence" value="ECO:0007669"/>
    <property type="project" value="InterPro"/>
</dbReference>
<keyword evidence="8" id="KW-0175">Coiled coil</keyword>
<evidence type="ECO:0000256" key="2">
    <source>
        <dbReference type="ARBA" id="ARBA00022692"/>
    </source>
</evidence>